<dbReference type="GO" id="GO:0006303">
    <property type="term" value="P:double-strand break repair via nonhomologous end joining"/>
    <property type="evidence" value="ECO:0007669"/>
    <property type="project" value="UniProtKB-ARBA"/>
</dbReference>
<sequence length="1112" mass="125448">MVEVPGDTHTITCTRLTLRDGKHLFLRIKWFSTSFFVTALDFPCSWSYNVTKQEIERRASRCGVSGEEFLSQSRLYLGEYGVSESEYSFEPTMVPLPNRMRLSWTTPWTTADMRFDEEPRMALFLLRDSNPMELVPEFLNALMDTTLMVQDEARRKKYSKHKKARQLAMRFSGLEKVRKRTLLRQAPGSEVIRGGLDGLVVKSEFPGSTPIFNSSTVSYGPASGLSTPTHPPILTALDGRAQHELRTPMKPVSSSKPLNLGMYNAGKLVSEQETSPLFGHQTPFCFDRPHALGSYVGVSHGQLKSIPSGYHAIGESKRQQAQARNEPVQVPMTDDHDFFLDRVGSSQLKLPVKVDVCNGMAVGPPPKHSPDFTARLYGHGLSSWAIPSRPSTFHDVPAHQTLHRSPTCDKGVMSYEPRKLGVESLDGSGWINPRKSSSGVESRSTFGIASQGREGIIMLSDSDEETYHNDDEMGASVMDDDDFLARKRCWMTTDDGWQAEDIGRQTKSRKRKERDASHDNRTDPRDRNSLDTKVCVLAATAARIKVESEKHASTFNYGSRAQLKPVYHTADNRSEKFTSTFNHESRAQWNTWISEAKTEVPSWEARTQNRGSCHIVDQSTKNVVNTSSPSDLEDLHTLPSLKKLDRNLDVLDFPQSDSEHLQSPTETQNFNIPPSGSSVRERQEDIARNFAEQPERSYTREIGKSKNWVASDDLQPENEKMEREVILVENDDESDSVEEHVYEAGVYKDDDGMIGIGESAAKKLQNRERLNVGSVRPIERGAGGRKFPGRRGRPPGAKSQLHPKPTKSVSLGATICNDGRTQSDIDPRNTSSQRFLRAARPVGRPKHCNSYGHAPAADYVVKKNLVDVDQDFQKAVPDSDYYCFDGDRGKEKIKPNQVWALYDDIDTMPRTLIRVKEVSMNGPFWVKAIWLQPQNWSKKSGRQKKAGFPISCGDFEEPKESTVIRALNCFSHKMEFTPKTDTVIQVYPRKGEIWALYHKDNIGDGLKQARSEKDRKGKGNDCDKYQFRLVVIVSNCGEARETEILVLRKRTGYRTLWEPGYKKGSLPVEYMERFSHRVPAYKLTEKDYPDLNNLDIWDIDAAAVPACQSKVT</sequence>
<feature type="domain" description="DUF3444" evidence="7">
    <location>
        <begin position="875"/>
        <end position="1086"/>
    </location>
</feature>
<evidence type="ECO:0000256" key="2">
    <source>
        <dbReference type="ARBA" id="ARBA00022763"/>
    </source>
</evidence>
<dbReference type="Proteomes" id="UP000822688">
    <property type="component" value="Chromosome 6"/>
</dbReference>
<keyword evidence="4" id="KW-0539">Nucleus</keyword>
<keyword evidence="9" id="KW-1185">Reference proteome</keyword>
<dbReference type="Pfam" id="PF11926">
    <property type="entry name" value="DUF3444"/>
    <property type="match status" value="1"/>
</dbReference>
<dbReference type="Pfam" id="PF06632">
    <property type="entry name" value="XRCC4"/>
    <property type="match status" value="1"/>
</dbReference>
<dbReference type="AlphaFoldDB" id="A0A8T0HKA1"/>
<dbReference type="PANTHER" id="PTHR45089:SF24">
    <property type="entry name" value="DNAJ HEAT SHOCK N-TERMINAL DOMAIN-CONTAINING PROTEIN"/>
    <property type="match status" value="1"/>
</dbReference>
<feature type="compositionally biased region" description="Polar residues" evidence="5">
    <location>
        <begin position="661"/>
        <end position="678"/>
    </location>
</feature>
<evidence type="ECO:0000313" key="8">
    <source>
        <dbReference type="EMBL" id="KAG0571241.1"/>
    </source>
</evidence>
<feature type="region of interest" description="Disordered" evidence="5">
    <location>
        <begin position="500"/>
        <end position="528"/>
    </location>
</feature>
<feature type="compositionally biased region" description="Basic and acidic residues" evidence="5">
    <location>
        <begin position="513"/>
        <end position="528"/>
    </location>
</feature>
<evidence type="ECO:0000256" key="3">
    <source>
        <dbReference type="ARBA" id="ARBA00023204"/>
    </source>
</evidence>
<evidence type="ECO:0000256" key="1">
    <source>
        <dbReference type="ARBA" id="ARBA00004123"/>
    </source>
</evidence>
<dbReference type="Gene3D" id="2.170.210.10">
    <property type="entry name" value="DNA double-strand break repair and VJ recombination XRCC4, N-terminal"/>
    <property type="match status" value="1"/>
</dbReference>
<reference evidence="8 9" key="1">
    <citation type="submission" date="2020-06" db="EMBL/GenBank/DDBJ databases">
        <title>WGS assembly of Ceratodon purpureus strain R40.</title>
        <authorList>
            <person name="Carey S.B."/>
            <person name="Jenkins J."/>
            <person name="Shu S."/>
            <person name="Lovell J.T."/>
            <person name="Sreedasyam A."/>
            <person name="Maumus F."/>
            <person name="Tiley G.P."/>
            <person name="Fernandez-Pozo N."/>
            <person name="Barry K."/>
            <person name="Chen C."/>
            <person name="Wang M."/>
            <person name="Lipzen A."/>
            <person name="Daum C."/>
            <person name="Saski C.A."/>
            <person name="Payton A.C."/>
            <person name="Mcbreen J.C."/>
            <person name="Conrad R.E."/>
            <person name="Kollar L.M."/>
            <person name="Olsson S."/>
            <person name="Huttunen S."/>
            <person name="Landis J.B."/>
            <person name="Wickett N.J."/>
            <person name="Johnson M.G."/>
            <person name="Rensing S.A."/>
            <person name="Grimwood J."/>
            <person name="Schmutz J."/>
            <person name="Mcdaniel S.F."/>
        </authorList>
    </citation>
    <scope>NUCLEOTIDE SEQUENCE [LARGE SCALE GENOMIC DNA]</scope>
    <source>
        <strain evidence="8 9">R40</strain>
    </source>
</reference>
<feature type="domain" description="XRCC4 N-terminal" evidence="6">
    <location>
        <begin position="24"/>
        <end position="107"/>
    </location>
</feature>
<comment type="caution">
    <text evidence="8">The sequence shown here is derived from an EMBL/GenBank/DDBJ whole genome shotgun (WGS) entry which is preliminary data.</text>
</comment>
<keyword evidence="2" id="KW-0227">DNA damage</keyword>
<evidence type="ECO:0000256" key="5">
    <source>
        <dbReference type="SAM" id="MobiDB-lite"/>
    </source>
</evidence>
<evidence type="ECO:0000313" key="9">
    <source>
        <dbReference type="Proteomes" id="UP000822688"/>
    </source>
</evidence>
<dbReference type="PANTHER" id="PTHR45089">
    <property type="entry name" value="DNAJ HEAT SHOCK AMINO-TERMINAL DOMAIN PROTEIN-RELATED"/>
    <property type="match status" value="1"/>
</dbReference>
<dbReference type="EMBL" id="CM026427">
    <property type="protein sequence ID" value="KAG0571241.1"/>
    <property type="molecule type" value="Genomic_DNA"/>
</dbReference>
<feature type="region of interest" description="Disordered" evidence="5">
    <location>
        <begin position="655"/>
        <end position="678"/>
    </location>
</feature>
<proteinExistence type="predicted"/>
<evidence type="ECO:0000256" key="4">
    <source>
        <dbReference type="ARBA" id="ARBA00023242"/>
    </source>
</evidence>
<protein>
    <recommendedName>
        <fullName evidence="10">DUF3444 domain-containing protein</fullName>
    </recommendedName>
</protein>
<dbReference type="InterPro" id="IPR038051">
    <property type="entry name" value="XRCC4-like_N_sf"/>
</dbReference>
<name>A0A8T0HKA1_CERPU</name>
<evidence type="ECO:0008006" key="10">
    <source>
        <dbReference type="Google" id="ProtNLM"/>
    </source>
</evidence>
<feature type="region of interest" description="Disordered" evidence="5">
    <location>
        <begin position="778"/>
        <end position="811"/>
    </location>
</feature>
<dbReference type="InterPro" id="IPR024593">
    <property type="entry name" value="DUF3444"/>
</dbReference>
<evidence type="ECO:0000259" key="7">
    <source>
        <dbReference type="Pfam" id="PF11926"/>
    </source>
</evidence>
<dbReference type="InterPro" id="IPR053961">
    <property type="entry name" value="XRCC4_N"/>
</dbReference>
<accession>A0A8T0HKA1</accession>
<organism evidence="8 9">
    <name type="scientific">Ceratodon purpureus</name>
    <name type="common">Fire moss</name>
    <name type="synonym">Dicranum purpureum</name>
    <dbReference type="NCBI Taxonomy" id="3225"/>
    <lineage>
        <taxon>Eukaryota</taxon>
        <taxon>Viridiplantae</taxon>
        <taxon>Streptophyta</taxon>
        <taxon>Embryophyta</taxon>
        <taxon>Bryophyta</taxon>
        <taxon>Bryophytina</taxon>
        <taxon>Bryopsida</taxon>
        <taxon>Dicranidae</taxon>
        <taxon>Pseudoditrichales</taxon>
        <taxon>Ditrichaceae</taxon>
        <taxon>Ceratodon</taxon>
    </lineage>
</organism>
<gene>
    <name evidence="8" type="ORF">KC19_6G222200</name>
</gene>
<evidence type="ECO:0000259" key="6">
    <source>
        <dbReference type="Pfam" id="PF06632"/>
    </source>
</evidence>
<keyword evidence="3" id="KW-0234">DNA repair</keyword>
<dbReference type="GO" id="GO:0005634">
    <property type="term" value="C:nucleus"/>
    <property type="evidence" value="ECO:0007669"/>
    <property type="project" value="UniProtKB-SubCell"/>
</dbReference>
<comment type="subcellular location">
    <subcellularLocation>
        <location evidence="1">Nucleus</location>
    </subcellularLocation>
</comment>